<accession>A0ABR1J1E2</accession>
<evidence type="ECO:0000313" key="3">
    <source>
        <dbReference type="Proteomes" id="UP001498398"/>
    </source>
</evidence>
<name>A0ABR1J1E2_9AGAR</name>
<sequence>MMQETTKINQSLPLRYESAPQRKPTAPLPSPEPVEEVDFLGSFGDDAFGAPTPAPPQNTNKALPAVGGAPSNQDVLDGSAFDTRSQHDYYQHCSSRWTEDEPDGNAQFDAGSYEVAEYGYGRYAAYGNARFYEWDR</sequence>
<feature type="compositionally biased region" description="Polar residues" evidence="1">
    <location>
        <begin position="1"/>
        <end position="12"/>
    </location>
</feature>
<reference evidence="2 3" key="1">
    <citation type="submission" date="2024-01" db="EMBL/GenBank/DDBJ databases">
        <title>A draft genome for the cacao thread blight pathogen Marasmiellus scandens.</title>
        <authorList>
            <person name="Baruah I.K."/>
            <person name="Leung J."/>
            <person name="Bukari Y."/>
            <person name="Amoako-Attah I."/>
            <person name="Meinhardt L.W."/>
            <person name="Bailey B.A."/>
            <person name="Cohen S.P."/>
        </authorList>
    </citation>
    <scope>NUCLEOTIDE SEQUENCE [LARGE SCALE GENOMIC DNA]</scope>
    <source>
        <strain evidence="2 3">GH-19</strain>
    </source>
</reference>
<proteinExistence type="predicted"/>
<comment type="caution">
    <text evidence="2">The sequence shown here is derived from an EMBL/GenBank/DDBJ whole genome shotgun (WGS) entry which is preliminary data.</text>
</comment>
<protein>
    <submittedName>
        <fullName evidence="2">Uncharacterized protein</fullName>
    </submittedName>
</protein>
<keyword evidence="3" id="KW-1185">Reference proteome</keyword>
<dbReference type="Proteomes" id="UP001498398">
    <property type="component" value="Unassembled WGS sequence"/>
</dbReference>
<evidence type="ECO:0000256" key="1">
    <source>
        <dbReference type="SAM" id="MobiDB-lite"/>
    </source>
</evidence>
<feature type="region of interest" description="Disordered" evidence="1">
    <location>
        <begin position="1"/>
        <end position="74"/>
    </location>
</feature>
<gene>
    <name evidence="2" type="ORF">VKT23_015365</name>
</gene>
<dbReference type="EMBL" id="JBANRG010000051">
    <property type="protein sequence ID" value="KAK7444352.1"/>
    <property type="molecule type" value="Genomic_DNA"/>
</dbReference>
<evidence type="ECO:0000313" key="2">
    <source>
        <dbReference type="EMBL" id="KAK7444352.1"/>
    </source>
</evidence>
<organism evidence="2 3">
    <name type="scientific">Marasmiellus scandens</name>
    <dbReference type="NCBI Taxonomy" id="2682957"/>
    <lineage>
        <taxon>Eukaryota</taxon>
        <taxon>Fungi</taxon>
        <taxon>Dikarya</taxon>
        <taxon>Basidiomycota</taxon>
        <taxon>Agaricomycotina</taxon>
        <taxon>Agaricomycetes</taxon>
        <taxon>Agaricomycetidae</taxon>
        <taxon>Agaricales</taxon>
        <taxon>Marasmiineae</taxon>
        <taxon>Omphalotaceae</taxon>
        <taxon>Marasmiellus</taxon>
    </lineage>
</organism>